<protein>
    <submittedName>
        <fullName evidence="3">Unannotated protein</fullName>
    </submittedName>
</protein>
<keyword evidence="1" id="KW-0812">Transmembrane</keyword>
<organism evidence="3">
    <name type="scientific">freshwater metagenome</name>
    <dbReference type="NCBI Taxonomy" id="449393"/>
    <lineage>
        <taxon>unclassified sequences</taxon>
        <taxon>metagenomes</taxon>
        <taxon>ecological metagenomes</taxon>
    </lineage>
</organism>
<dbReference type="AlphaFoldDB" id="A0A6J6J790"/>
<keyword evidence="1" id="KW-1133">Transmembrane helix</keyword>
<feature type="transmembrane region" description="Helical" evidence="1">
    <location>
        <begin position="255"/>
        <end position="273"/>
    </location>
</feature>
<proteinExistence type="predicted"/>
<feature type="domain" description="Glycosyltransferase 2-like" evidence="2">
    <location>
        <begin position="12"/>
        <end position="174"/>
    </location>
</feature>
<dbReference type="SUPFAM" id="SSF53448">
    <property type="entry name" value="Nucleotide-diphospho-sugar transferases"/>
    <property type="match status" value="1"/>
</dbReference>
<gene>
    <name evidence="3" type="ORF">UFOPK2032_00665</name>
</gene>
<sequence length="325" mass="36049">MGVLLTTPVIAVVVPAYKVTNHIVKTLGEIGKEVSHIFVVDDACPDSSGKLVREEVSDKRVKVIFHAANQGVGGAMVTGYKAALEAGSDIIVKLDGDGQMDPAQIAELIAPIVYGRADYTKGNRLDNLTGLRQMPSVRLIGNAGLSLLTKISTGYWNITDPTNGYTAIHRDVLKVIPLNMLSKRYFFESDMLFRLSLYRAVVWDVPMKARYGTEKSNLSIIKTLWEFPWKHFKNFHKRLFYNYYLRDVSAASIELPLGFILWWFGLIFGLASYSQSITTGVAATTGTVMISVVPLILGFQLLLAFVSHDVSAVPSRPRHRGDLPW</sequence>
<dbReference type="Gene3D" id="3.90.550.10">
    <property type="entry name" value="Spore Coat Polysaccharide Biosynthesis Protein SpsA, Chain A"/>
    <property type="match status" value="1"/>
</dbReference>
<evidence type="ECO:0000256" key="1">
    <source>
        <dbReference type="SAM" id="Phobius"/>
    </source>
</evidence>
<dbReference type="PANTHER" id="PTHR48090">
    <property type="entry name" value="UNDECAPRENYL-PHOSPHATE 4-DEOXY-4-FORMAMIDO-L-ARABINOSE TRANSFERASE-RELATED"/>
    <property type="match status" value="1"/>
</dbReference>
<dbReference type="PANTHER" id="PTHR48090:SF7">
    <property type="entry name" value="RFBJ PROTEIN"/>
    <property type="match status" value="1"/>
</dbReference>
<dbReference type="EMBL" id="CAEZVM010000020">
    <property type="protein sequence ID" value="CAB4631879.1"/>
    <property type="molecule type" value="Genomic_DNA"/>
</dbReference>
<evidence type="ECO:0000259" key="2">
    <source>
        <dbReference type="Pfam" id="PF00535"/>
    </source>
</evidence>
<feature type="transmembrane region" description="Helical" evidence="1">
    <location>
        <begin position="280"/>
        <end position="306"/>
    </location>
</feature>
<reference evidence="3" key="1">
    <citation type="submission" date="2020-05" db="EMBL/GenBank/DDBJ databases">
        <authorList>
            <person name="Chiriac C."/>
            <person name="Salcher M."/>
            <person name="Ghai R."/>
            <person name="Kavagutti S V."/>
        </authorList>
    </citation>
    <scope>NUCLEOTIDE SEQUENCE</scope>
</reference>
<evidence type="ECO:0000313" key="3">
    <source>
        <dbReference type="EMBL" id="CAB4631879.1"/>
    </source>
</evidence>
<dbReference type="CDD" id="cd04179">
    <property type="entry name" value="DPM_DPG-synthase_like"/>
    <property type="match status" value="1"/>
</dbReference>
<name>A0A6J6J790_9ZZZZ</name>
<keyword evidence="1" id="KW-0472">Membrane</keyword>
<dbReference type="InterPro" id="IPR029044">
    <property type="entry name" value="Nucleotide-diphossugar_trans"/>
</dbReference>
<dbReference type="Pfam" id="PF00535">
    <property type="entry name" value="Glycos_transf_2"/>
    <property type="match status" value="1"/>
</dbReference>
<accession>A0A6J6J790</accession>
<dbReference type="InterPro" id="IPR001173">
    <property type="entry name" value="Glyco_trans_2-like"/>
</dbReference>
<dbReference type="InterPro" id="IPR050256">
    <property type="entry name" value="Glycosyltransferase_2"/>
</dbReference>